<proteinExistence type="predicted"/>
<dbReference type="EMBL" id="CP059343">
    <property type="protein sequence ID" value="QMS56310.1"/>
    <property type="molecule type" value="Genomic_DNA"/>
</dbReference>
<feature type="compositionally biased region" description="Low complexity" evidence="1">
    <location>
        <begin position="32"/>
        <end position="61"/>
    </location>
</feature>
<keyword evidence="3" id="KW-1185">Reference proteome</keyword>
<name>A0A7D7KY73_KOCVA</name>
<accession>A0A7D7KY73</accession>
<reference evidence="3" key="1">
    <citation type="submission" date="2017-08" db="EMBL/GenBank/DDBJ databases">
        <title>Draft Genome Sequence of Kocuria varians 80.</title>
        <authorList>
            <person name="Minaev M."/>
            <person name="Kurbakov K.A."/>
            <person name="Solodovnikova G.I."/>
            <person name="Kuznetsova O.A."/>
            <person name="Lisitsyn A.B."/>
        </authorList>
    </citation>
    <scope>NUCLEOTIDE SEQUENCE [LARGE SCALE GENOMIC DNA]</scope>
    <source>
        <strain evidence="3">80</strain>
    </source>
</reference>
<organism evidence="2 3">
    <name type="scientific">Kocuria varians</name>
    <name type="common">Micrococcus varians</name>
    <dbReference type="NCBI Taxonomy" id="1272"/>
    <lineage>
        <taxon>Bacteria</taxon>
        <taxon>Bacillati</taxon>
        <taxon>Actinomycetota</taxon>
        <taxon>Actinomycetes</taxon>
        <taxon>Micrococcales</taxon>
        <taxon>Micrococcaceae</taxon>
        <taxon>Kocuria</taxon>
    </lineage>
</organism>
<dbReference type="AlphaFoldDB" id="A0A7D7KY73"/>
<dbReference type="KEGG" id="kvr:CIB50_0001013"/>
<evidence type="ECO:0000256" key="1">
    <source>
        <dbReference type="SAM" id="MobiDB-lite"/>
    </source>
</evidence>
<sequence>MSTPRPTPAVMRGRTDPARSVRPVDYTSWRPSPAAAGEQGAGGAEPASSSSGGQVPGGAHRPSPPAGGPRPKGARTTPPASSGGQPPADRRAPGGTPKPGPGPRSVPSAGADRTETAGNADGTTTPQLTVDPQLARFVERLRAGMAPETGTPENAFYTVDSAATEPSALDVPAEGVHAQGVWDVSEQALRAVVAQPEDTWTADLGRTDYYVRGQLCVQVMRAEHRVVGIYRSGWAIARRPDETWADTADSLERTGAKPGGGGTRYPTNRRELLERLRGAGFEVTTSGPTHGKITHPDAPGRFLPFSSTPSSQRYGRHVVTAVKRVFGIDVR</sequence>
<evidence type="ECO:0000313" key="3">
    <source>
        <dbReference type="Proteomes" id="UP000216825"/>
    </source>
</evidence>
<dbReference type="Proteomes" id="UP000216825">
    <property type="component" value="Chromosome"/>
</dbReference>
<feature type="region of interest" description="Disordered" evidence="1">
    <location>
        <begin position="1"/>
        <end position="132"/>
    </location>
</feature>
<protein>
    <submittedName>
        <fullName evidence="2">Uncharacterized protein</fullName>
    </submittedName>
</protein>
<gene>
    <name evidence="2" type="ORF">CIB50_0001013</name>
</gene>
<reference evidence="2 3" key="2">
    <citation type="submission" date="2020-07" db="EMBL/GenBank/DDBJ databases">
        <title>Genome of starter culture bacteria Kocuria salsicia reveals its technological properties and safety for usage in meat industry.</title>
        <authorList>
            <person name="Michael M."/>
            <person name="Konstantin K."/>
            <person name="Evgenii K."/>
            <person name="Galina S."/>
            <person name="Oksana K."/>
            <person name="Andrei L."/>
        </authorList>
    </citation>
    <scope>NUCLEOTIDE SEQUENCE [LARGE SCALE GENOMIC DNA]</scope>
    <source>
        <strain evidence="2 3">80</strain>
    </source>
</reference>
<evidence type="ECO:0000313" key="2">
    <source>
        <dbReference type="EMBL" id="QMS56310.1"/>
    </source>
</evidence>
<feature type="compositionally biased region" description="Polar residues" evidence="1">
    <location>
        <begin position="121"/>
        <end position="130"/>
    </location>
</feature>